<evidence type="ECO:0000256" key="3">
    <source>
        <dbReference type="ARBA" id="ARBA00022630"/>
    </source>
</evidence>
<dbReference type="InterPro" id="IPR023753">
    <property type="entry name" value="FAD/NAD-binding_dom"/>
</dbReference>
<evidence type="ECO:0000256" key="4">
    <source>
        <dbReference type="ARBA" id="ARBA00023002"/>
    </source>
</evidence>
<keyword evidence="3" id="KW-0285">Flavoprotein</keyword>
<sequence>SDIMVKRAQANDKIHWMLNYTPVKVASNLMGMTGLDVRNNETGDIEHIQADGLFVAIGHQPNTDFLDGKLALDDKGYIQTQAGTAKTSVAGIFAAGDVQDPKYQQAITAAGSGAIAALDTLAY</sequence>
<dbReference type="PANTHER" id="PTHR48105">
    <property type="entry name" value="THIOREDOXIN REDUCTASE 1-RELATED-RELATED"/>
    <property type="match status" value="1"/>
</dbReference>
<dbReference type="RefSeq" id="WP_196303288.1">
    <property type="nucleotide sequence ID" value="NZ_WNIA01000407.1"/>
</dbReference>
<dbReference type="GO" id="GO:0016491">
    <property type="term" value="F:oxidoreductase activity"/>
    <property type="evidence" value="ECO:0007669"/>
    <property type="project" value="UniProtKB-KW"/>
</dbReference>
<evidence type="ECO:0000313" key="7">
    <source>
        <dbReference type="Proteomes" id="UP000437160"/>
    </source>
</evidence>
<dbReference type="InterPro" id="IPR050097">
    <property type="entry name" value="Ferredoxin-NADP_redctase_2"/>
</dbReference>
<comment type="caution">
    <text evidence="6">The sequence shown here is derived from an EMBL/GenBank/DDBJ whole genome shotgun (WGS) entry which is preliminary data.</text>
</comment>
<feature type="non-terminal residue" evidence="6">
    <location>
        <position position="123"/>
    </location>
</feature>
<keyword evidence="4" id="KW-0560">Oxidoreductase</keyword>
<comment type="cofactor">
    <cofactor evidence="1">
        <name>FAD</name>
        <dbReference type="ChEBI" id="CHEBI:57692"/>
    </cofactor>
</comment>
<feature type="non-terminal residue" evidence="6">
    <location>
        <position position="1"/>
    </location>
</feature>
<dbReference type="PRINTS" id="PR00469">
    <property type="entry name" value="PNDRDTASEII"/>
</dbReference>
<dbReference type="InterPro" id="IPR036188">
    <property type="entry name" value="FAD/NAD-bd_sf"/>
</dbReference>
<dbReference type="Proteomes" id="UP000437160">
    <property type="component" value="Unassembled WGS sequence"/>
</dbReference>
<dbReference type="SUPFAM" id="SSF51905">
    <property type="entry name" value="FAD/NAD(P)-binding domain"/>
    <property type="match status" value="1"/>
</dbReference>
<feature type="domain" description="FAD/NAD(P)-binding" evidence="5">
    <location>
        <begin position="5"/>
        <end position="113"/>
    </location>
</feature>
<reference evidence="6 7" key="1">
    <citation type="submission" date="2019-11" db="EMBL/GenBank/DDBJ databases">
        <title>Growth characteristics of pneumococcus vary with the chemical composition of the capsule and with environmental conditions.</title>
        <authorList>
            <person name="Tothpal A."/>
            <person name="Desobry K."/>
            <person name="Joshi S."/>
            <person name="Wyllie A.L."/>
            <person name="Weinberger D.M."/>
        </authorList>
    </citation>
    <scope>NUCLEOTIDE SEQUENCE [LARGE SCALE GENOMIC DNA]</scope>
    <source>
        <strain evidence="7">pnumococcus19F</strain>
    </source>
</reference>
<comment type="subunit">
    <text evidence="2">Homodimer.</text>
</comment>
<gene>
    <name evidence="6" type="ORF">GM536_12705</name>
</gene>
<evidence type="ECO:0000256" key="1">
    <source>
        <dbReference type="ARBA" id="ARBA00001974"/>
    </source>
</evidence>
<accession>A0A6I3USH7</accession>
<dbReference type="EMBL" id="WNIA01000407">
    <property type="protein sequence ID" value="MTV99875.1"/>
    <property type="molecule type" value="Genomic_DNA"/>
</dbReference>
<dbReference type="Gene3D" id="3.50.50.60">
    <property type="entry name" value="FAD/NAD(P)-binding domain"/>
    <property type="match status" value="2"/>
</dbReference>
<evidence type="ECO:0000259" key="5">
    <source>
        <dbReference type="Pfam" id="PF07992"/>
    </source>
</evidence>
<evidence type="ECO:0000313" key="6">
    <source>
        <dbReference type="EMBL" id="MTV99875.1"/>
    </source>
</evidence>
<evidence type="ECO:0000256" key="2">
    <source>
        <dbReference type="ARBA" id="ARBA00011738"/>
    </source>
</evidence>
<dbReference type="AlphaFoldDB" id="A0A6I3USH7"/>
<organism evidence="6 7">
    <name type="scientific">Streptococcus pneumoniae</name>
    <dbReference type="NCBI Taxonomy" id="1313"/>
    <lineage>
        <taxon>Bacteria</taxon>
        <taxon>Bacillati</taxon>
        <taxon>Bacillota</taxon>
        <taxon>Bacilli</taxon>
        <taxon>Lactobacillales</taxon>
        <taxon>Streptococcaceae</taxon>
        <taxon>Streptococcus</taxon>
    </lineage>
</organism>
<proteinExistence type="predicted"/>
<name>A0A6I3USH7_STREE</name>
<protein>
    <submittedName>
        <fullName evidence="6">Thioredoxin-disulfide reductase</fullName>
    </submittedName>
</protein>
<dbReference type="PRINTS" id="PR00368">
    <property type="entry name" value="FADPNR"/>
</dbReference>
<dbReference type="Pfam" id="PF07992">
    <property type="entry name" value="Pyr_redox_2"/>
    <property type="match status" value="1"/>
</dbReference>